<dbReference type="OrthoDB" id="9810109at2"/>
<keyword evidence="7" id="KW-1185">Reference proteome</keyword>
<reference evidence="6 7" key="1">
    <citation type="submission" date="2019-01" db="EMBL/GenBank/DDBJ databases">
        <title>Hymenobacter humicola sp. nov., isolated from soils in Antarctica.</title>
        <authorList>
            <person name="Sedlacek I."/>
            <person name="Holochova P."/>
            <person name="Kralova S."/>
            <person name="Pantucek R."/>
            <person name="Stankova E."/>
            <person name="Vrbovska V."/>
            <person name="Kristofova L."/>
            <person name="Svec P."/>
            <person name="Busse H.-J."/>
        </authorList>
    </citation>
    <scope>NUCLEOTIDE SEQUENCE [LARGE SCALE GENOMIC DNA]</scope>
    <source>
        <strain evidence="6 7">CCM 8852</strain>
    </source>
</reference>
<evidence type="ECO:0000313" key="6">
    <source>
        <dbReference type="EMBL" id="RIY13372.1"/>
    </source>
</evidence>
<feature type="transmembrane region" description="Helical" evidence="5">
    <location>
        <begin position="172"/>
        <end position="195"/>
    </location>
</feature>
<evidence type="ECO:0000256" key="3">
    <source>
        <dbReference type="ARBA" id="ARBA00022989"/>
    </source>
</evidence>
<feature type="transmembrane region" description="Helical" evidence="5">
    <location>
        <begin position="373"/>
        <end position="396"/>
    </location>
</feature>
<comment type="subcellular location">
    <subcellularLocation>
        <location evidence="1">Membrane</location>
        <topology evidence="1">Multi-pass membrane protein</topology>
    </subcellularLocation>
</comment>
<feature type="transmembrane region" description="Helical" evidence="5">
    <location>
        <begin position="264"/>
        <end position="289"/>
    </location>
</feature>
<evidence type="ECO:0000256" key="2">
    <source>
        <dbReference type="ARBA" id="ARBA00022692"/>
    </source>
</evidence>
<keyword evidence="4 5" id="KW-0472">Membrane</keyword>
<dbReference type="PIRSF" id="PIRSF006060">
    <property type="entry name" value="AA_transporter"/>
    <property type="match status" value="1"/>
</dbReference>
<feature type="transmembrane region" description="Helical" evidence="5">
    <location>
        <begin position="402"/>
        <end position="422"/>
    </location>
</feature>
<evidence type="ECO:0000256" key="4">
    <source>
        <dbReference type="ARBA" id="ARBA00023136"/>
    </source>
</evidence>
<proteinExistence type="predicted"/>
<dbReference type="InterPro" id="IPR002293">
    <property type="entry name" value="AA/rel_permease1"/>
</dbReference>
<evidence type="ECO:0000256" key="5">
    <source>
        <dbReference type="SAM" id="Phobius"/>
    </source>
</evidence>
<protein>
    <submittedName>
        <fullName evidence="6">Amino acid permease</fullName>
    </submittedName>
</protein>
<dbReference type="Pfam" id="PF13520">
    <property type="entry name" value="AA_permease_2"/>
    <property type="match status" value="1"/>
</dbReference>
<dbReference type="EMBL" id="QYCN01000003">
    <property type="protein sequence ID" value="RIY13372.1"/>
    <property type="molecule type" value="Genomic_DNA"/>
</dbReference>
<dbReference type="InterPro" id="IPR050598">
    <property type="entry name" value="AminoAcid_Transporter"/>
</dbReference>
<dbReference type="GO" id="GO:0016020">
    <property type="term" value="C:membrane"/>
    <property type="evidence" value="ECO:0007669"/>
    <property type="project" value="UniProtKB-SubCell"/>
</dbReference>
<gene>
    <name evidence="6" type="ORF">D0T11_02755</name>
</gene>
<dbReference type="RefSeq" id="WP_119654256.1">
    <property type="nucleotide sequence ID" value="NZ_JBHUOI010000002.1"/>
</dbReference>
<evidence type="ECO:0000313" key="7">
    <source>
        <dbReference type="Proteomes" id="UP000284250"/>
    </source>
</evidence>
<accession>A0A418R7M0</accession>
<evidence type="ECO:0000256" key="1">
    <source>
        <dbReference type="ARBA" id="ARBA00004141"/>
    </source>
</evidence>
<dbReference type="Proteomes" id="UP000284250">
    <property type="component" value="Unassembled WGS sequence"/>
</dbReference>
<feature type="transmembrane region" description="Helical" evidence="5">
    <location>
        <begin position="434"/>
        <end position="458"/>
    </location>
</feature>
<feature type="transmembrane region" description="Helical" evidence="5">
    <location>
        <begin position="224"/>
        <end position="243"/>
    </location>
</feature>
<comment type="caution">
    <text evidence="6">The sequence shown here is derived from an EMBL/GenBank/DDBJ whole genome shotgun (WGS) entry which is preliminary data.</text>
</comment>
<keyword evidence="3 5" id="KW-1133">Transmembrane helix</keyword>
<keyword evidence="2 5" id="KW-0812">Transmembrane</keyword>
<feature type="transmembrane region" description="Helical" evidence="5">
    <location>
        <begin position="137"/>
        <end position="160"/>
    </location>
</feature>
<dbReference type="PANTHER" id="PTHR11785:SF512">
    <property type="entry name" value="SOBREMESA, ISOFORM B"/>
    <property type="match status" value="1"/>
</dbReference>
<feature type="transmembrane region" description="Helical" evidence="5">
    <location>
        <begin position="464"/>
        <end position="482"/>
    </location>
</feature>
<feature type="transmembrane region" description="Helical" evidence="5">
    <location>
        <begin position="45"/>
        <end position="68"/>
    </location>
</feature>
<dbReference type="GO" id="GO:0015179">
    <property type="term" value="F:L-amino acid transmembrane transporter activity"/>
    <property type="evidence" value="ECO:0007669"/>
    <property type="project" value="TreeGrafter"/>
</dbReference>
<dbReference type="Gene3D" id="1.20.1740.10">
    <property type="entry name" value="Amino acid/polyamine transporter I"/>
    <property type="match status" value="1"/>
</dbReference>
<organism evidence="6 7">
    <name type="scientific">Hymenobacter rubripertinctus</name>
    <dbReference type="NCBI Taxonomy" id="2029981"/>
    <lineage>
        <taxon>Bacteria</taxon>
        <taxon>Pseudomonadati</taxon>
        <taxon>Bacteroidota</taxon>
        <taxon>Cytophagia</taxon>
        <taxon>Cytophagales</taxon>
        <taxon>Hymenobacteraceae</taxon>
        <taxon>Hymenobacter</taxon>
    </lineage>
</organism>
<dbReference type="PANTHER" id="PTHR11785">
    <property type="entry name" value="AMINO ACID TRANSPORTER"/>
    <property type="match status" value="1"/>
</dbReference>
<feature type="transmembrane region" description="Helical" evidence="5">
    <location>
        <begin position="89"/>
        <end position="117"/>
    </location>
</feature>
<dbReference type="AlphaFoldDB" id="A0A418R7M0"/>
<feature type="transmembrane region" description="Helical" evidence="5">
    <location>
        <begin position="322"/>
        <end position="342"/>
    </location>
</feature>
<name>A0A418R7M0_9BACT</name>
<feature type="transmembrane region" description="Helical" evidence="5">
    <location>
        <begin position="12"/>
        <end position="33"/>
    </location>
</feature>
<sequence>MSEKQGHFQRAITLFDAVMIVSGSMIGSGIFIVSTDISRKVGSTGWLLVVWLLTGVITLAGAVSYGELSSMFPKVGGQYVYLREAYNKLVAFLYGWTLFLVIQTGVIAAVAVAFARFTGVLIPWFSEANVLLEVNNLPLLGSFKFSTVQLLAIGLLVFLTYINSRGVRGGKLISNIFGSTKLVALGVLILSGLFLGVKHEAVSQNFQHIWQAASFDAAGQSTPLTVAALVTAVGLAMTGSLFSSDAWNNIGFAGDEIVKPERTIVLSMALGTGIVTGLYLLINVVYLLVLPLQGDPNATDVIGRGIMYATDERVGTAAAESILGAPGAYVMAVLIMISTFSADNSILLSGGRAYYAMAQDGVFFPGMARLNKAGVPGVALWGQCAWACLLCLSGSYGELLNYVMFSVILFYVVTIIGIFILRRTRPDAPRPYRAWGYPVVPLLYIVLASSFCFILLTDPANSKFAQRGLLLVALGVPVYYLFRNRFARKAKERLGE</sequence>